<evidence type="ECO:0000313" key="3">
    <source>
        <dbReference type="Proteomes" id="UP001500457"/>
    </source>
</evidence>
<organism evidence="2 3">
    <name type="scientific">Actinomycetospora straminea</name>
    <dbReference type="NCBI Taxonomy" id="663607"/>
    <lineage>
        <taxon>Bacteria</taxon>
        <taxon>Bacillati</taxon>
        <taxon>Actinomycetota</taxon>
        <taxon>Actinomycetes</taxon>
        <taxon>Pseudonocardiales</taxon>
        <taxon>Pseudonocardiaceae</taxon>
        <taxon>Actinomycetospora</taxon>
    </lineage>
</organism>
<evidence type="ECO:0000256" key="1">
    <source>
        <dbReference type="SAM" id="Phobius"/>
    </source>
</evidence>
<proteinExistence type="predicted"/>
<keyword evidence="1" id="KW-0472">Membrane</keyword>
<reference evidence="3" key="1">
    <citation type="journal article" date="2019" name="Int. J. Syst. Evol. Microbiol.">
        <title>The Global Catalogue of Microorganisms (GCM) 10K type strain sequencing project: providing services to taxonomists for standard genome sequencing and annotation.</title>
        <authorList>
            <consortium name="The Broad Institute Genomics Platform"/>
            <consortium name="The Broad Institute Genome Sequencing Center for Infectious Disease"/>
            <person name="Wu L."/>
            <person name="Ma J."/>
        </authorList>
    </citation>
    <scope>NUCLEOTIDE SEQUENCE [LARGE SCALE GENOMIC DNA]</scope>
    <source>
        <strain evidence="3">JCM 17983</strain>
    </source>
</reference>
<keyword evidence="3" id="KW-1185">Reference proteome</keyword>
<dbReference type="EMBL" id="BAABHQ010000009">
    <property type="protein sequence ID" value="GAA4881081.1"/>
    <property type="molecule type" value="Genomic_DNA"/>
</dbReference>
<gene>
    <name evidence="2" type="ORF">GCM10023203_35340</name>
</gene>
<accession>A0ABP9EU01</accession>
<evidence type="ECO:0000313" key="2">
    <source>
        <dbReference type="EMBL" id="GAA4881081.1"/>
    </source>
</evidence>
<keyword evidence="1" id="KW-0812">Transmembrane</keyword>
<dbReference type="RefSeq" id="WP_274231839.1">
    <property type="nucleotide sequence ID" value="NZ_BAABHQ010000009.1"/>
</dbReference>
<sequence>MTTLEHASEERAEAWTRLVGPLGPGASAVVLGSALLGGAAVTVSTTRRAGAWRGLVHGLVAVDLVGGLVTFQLPPTRGQYARSSSGARMSFVLAHLQPVVLPLTRQGTWRRAVARYVTAVAATGALEALGTRVGSRRAVATALGVAAAVVDGATAGPGPRWFGPVYLLKLIAGHGGIAHAARQPGAR</sequence>
<feature type="transmembrane region" description="Helical" evidence="1">
    <location>
        <begin position="25"/>
        <end position="43"/>
    </location>
</feature>
<dbReference type="Proteomes" id="UP001500457">
    <property type="component" value="Unassembled WGS sequence"/>
</dbReference>
<keyword evidence="1" id="KW-1133">Transmembrane helix</keyword>
<comment type="caution">
    <text evidence="2">The sequence shown here is derived from an EMBL/GenBank/DDBJ whole genome shotgun (WGS) entry which is preliminary data.</text>
</comment>
<protein>
    <submittedName>
        <fullName evidence="2">Uncharacterized protein</fullName>
    </submittedName>
</protein>
<name>A0ABP9EU01_9PSEU</name>
<feature type="transmembrane region" description="Helical" evidence="1">
    <location>
        <begin position="55"/>
        <end position="73"/>
    </location>
</feature>